<proteinExistence type="predicted"/>
<reference evidence="1" key="1">
    <citation type="submission" date="2012-01" db="EMBL/GenBank/DDBJ databases">
        <authorList>
            <person name="Summers A.O."/>
            <person name="Wireman J."/>
            <person name="Sale K."/>
        </authorList>
    </citation>
    <scope>NUCLEOTIDE SEQUENCE</scope>
    <source>
        <strain evidence="1">J3-37</strain>
        <plasmid evidence="1">pJ337-114</plasmid>
    </source>
</reference>
<organism evidence="1">
    <name type="scientific">Arthrobacter sp. J3.37</name>
    <dbReference type="NCBI Taxonomy" id="347208"/>
    <lineage>
        <taxon>Bacteria</taxon>
        <taxon>Bacillati</taxon>
        <taxon>Actinomycetota</taxon>
        <taxon>Actinomycetes</taxon>
        <taxon>Micrococcales</taxon>
        <taxon>Micrococcaceae</taxon>
        <taxon>Arthrobacter</taxon>
    </lineage>
</organism>
<geneLocation type="plasmid" evidence="1">
    <name>pJ337-114</name>
</geneLocation>
<accession>I3W0U6</accession>
<evidence type="ECO:0000313" key="1">
    <source>
        <dbReference type="EMBL" id="AFK89223.1"/>
    </source>
</evidence>
<sequence length="531" mass="58378">MQNPTGNDEETYRAHVVARLFDFFTDQAAWPRRLWDAGAVLMLRELGEASAWVEEQVLGQSSVKWLGNDIDRILGRDQGIGDRELRRQLGLVLKSDLVLGGRTHRQLAQLTEMIEEGYLRRWTAAALAEKKPAPERLARAVAAHLLDMNYSPGFLRAWIRDLAKSGTSLEGILTAAQILAAGKTHSYEVLVPFTAIPGGDLSAHTSNWRSAHDVSFWLRVKGVNEPPRHNGGFVYSVRARDPYAAAIEVSEIIDRLMARHTFANKTRKLTPIGLLWVSGLDHHLPLRRPGRGTHILSLEAEGQLYHVTKRTALDNALELATALNEGSPGPAISGGWSAIEALLVSQKDTKEDGGRGNVAAERMAALVACSWPRAELTALAHKHKPKTPDRLSLELQTATTNRDRSRLAAEALKSQREIAVESDSDKAAVARMKKLVQNERATLKDVEKHVTSAMRRFYRHRNIVMHGGATSVPTLAMALRTAAPLVGAGLDRITHSGITKNISPLMLATRARMNLDLVGGPDGRPLTDLLE</sequence>
<evidence type="ECO:0008006" key="2">
    <source>
        <dbReference type="Google" id="ProtNLM"/>
    </source>
</evidence>
<dbReference type="AlphaFoldDB" id="I3W0U6"/>
<keyword evidence="1" id="KW-0614">Plasmid</keyword>
<protein>
    <recommendedName>
        <fullName evidence="2">Integrase</fullName>
    </recommendedName>
</protein>
<dbReference type="EMBL" id="JQ418527">
    <property type="protein sequence ID" value="AFK89223.1"/>
    <property type="molecule type" value="Genomic_DNA"/>
</dbReference>
<name>I3W0U6_9MICC</name>